<reference evidence="13" key="1">
    <citation type="submission" date="2023-05" db="EMBL/GenBank/DDBJ databases">
        <authorList>
            <person name="Huff M."/>
        </authorList>
    </citation>
    <scope>NUCLEOTIDE SEQUENCE</scope>
</reference>
<keyword evidence="4 7" id="KW-0378">Hydrolase</keyword>
<feature type="domain" description="Inhibitor I9" evidence="11">
    <location>
        <begin position="28"/>
        <end position="106"/>
    </location>
</feature>
<dbReference type="Pfam" id="PF05922">
    <property type="entry name" value="Inhibitor_I9"/>
    <property type="match status" value="1"/>
</dbReference>
<evidence type="ECO:0000259" key="10">
    <source>
        <dbReference type="Pfam" id="PF00082"/>
    </source>
</evidence>
<dbReference type="Gene3D" id="3.40.50.200">
    <property type="entry name" value="Peptidase S8/S53 domain"/>
    <property type="match status" value="1"/>
</dbReference>
<evidence type="ECO:0000256" key="9">
    <source>
        <dbReference type="SAM" id="SignalP"/>
    </source>
</evidence>
<dbReference type="Gene3D" id="2.60.40.2310">
    <property type="match status" value="2"/>
</dbReference>
<dbReference type="InterPro" id="IPR045051">
    <property type="entry name" value="SBT"/>
</dbReference>
<dbReference type="Proteomes" id="UP000834106">
    <property type="component" value="Chromosome 1"/>
</dbReference>
<dbReference type="CDD" id="cd02120">
    <property type="entry name" value="PA_subtilisin_like"/>
    <property type="match status" value="1"/>
</dbReference>
<evidence type="ECO:0000256" key="1">
    <source>
        <dbReference type="ARBA" id="ARBA00011073"/>
    </source>
</evidence>
<dbReference type="InterPro" id="IPR023828">
    <property type="entry name" value="Peptidase_S8_Ser-AS"/>
</dbReference>
<evidence type="ECO:0000256" key="3">
    <source>
        <dbReference type="ARBA" id="ARBA00022729"/>
    </source>
</evidence>
<dbReference type="InterPro" id="IPR041469">
    <property type="entry name" value="Subtilisin-like_FN3"/>
</dbReference>
<dbReference type="Pfam" id="PF00082">
    <property type="entry name" value="Peptidase_S8"/>
    <property type="match status" value="1"/>
</dbReference>
<evidence type="ECO:0000313" key="13">
    <source>
        <dbReference type="EMBL" id="CAI9755188.1"/>
    </source>
</evidence>
<dbReference type="PROSITE" id="PS51892">
    <property type="entry name" value="SUBTILASE"/>
    <property type="match status" value="1"/>
</dbReference>
<dbReference type="GO" id="GO:0004252">
    <property type="term" value="F:serine-type endopeptidase activity"/>
    <property type="evidence" value="ECO:0007669"/>
    <property type="project" value="UniProtKB-UniRule"/>
</dbReference>
<evidence type="ECO:0000313" key="14">
    <source>
        <dbReference type="Proteomes" id="UP000834106"/>
    </source>
</evidence>
<dbReference type="Gene3D" id="3.30.70.80">
    <property type="entry name" value="Peptidase S8 propeptide/proteinase inhibitor I9"/>
    <property type="match status" value="1"/>
</dbReference>
<feature type="domain" description="Peptidase S8/S53" evidence="10">
    <location>
        <begin position="142"/>
        <end position="622"/>
    </location>
</feature>
<dbReference type="InterPro" id="IPR037045">
    <property type="entry name" value="S8pro/Inhibitor_I9_sf"/>
</dbReference>
<dbReference type="PRINTS" id="PR00723">
    <property type="entry name" value="SUBTILISIN"/>
</dbReference>
<dbReference type="PROSITE" id="PS00138">
    <property type="entry name" value="SUBTILASE_SER"/>
    <property type="match status" value="1"/>
</dbReference>
<name>A0AAD2DK89_9LAMI</name>
<accession>A0AAD2DK89</accession>
<keyword evidence="2 7" id="KW-0645">Protease</keyword>
<dbReference type="Gene3D" id="3.50.30.30">
    <property type="match status" value="1"/>
</dbReference>
<feature type="active site" description="Charge relay system" evidence="6 7">
    <location>
        <position position="563"/>
    </location>
</feature>
<dbReference type="InterPro" id="IPR036852">
    <property type="entry name" value="Peptidase_S8/S53_dom_sf"/>
</dbReference>
<dbReference type="InterPro" id="IPR010259">
    <property type="entry name" value="S8pro/Inhibitor_I9"/>
</dbReference>
<feature type="domain" description="Subtilisin-like protease fibronectin type-III" evidence="12">
    <location>
        <begin position="669"/>
        <end position="753"/>
    </location>
</feature>
<protein>
    <submittedName>
        <fullName evidence="13">Uncharacterized protein</fullName>
    </submittedName>
</protein>
<keyword evidence="3 9" id="KW-0732">Signal</keyword>
<dbReference type="EMBL" id="OU503036">
    <property type="protein sequence ID" value="CAI9755188.1"/>
    <property type="molecule type" value="Genomic_DNA"/>
</dbReference>
<evidence type="ECO:0000256" key="6">
    <source>
        <dbReference type="PIRSR" id="PIRSR615500-1"/>
    </source>
</evidence>
<evidence type="ECO:0000259" key="12">
    <source>
        <dbReference type="Pfam" id="PF17766"/>
    </source>
</evidence>
<evidence type="ECO:0000256" key="5">
    <source>
        <dbReference type="ARBA" id="ARBA00022825"/>
    </source>
</evidence>
<feature type="compositionally biased region" description="Low complexity" evidence="8">
    <location>
        <begin position="225"/>
        <end position="237"/>
    </location>
</feature>
<dbReference type="FunFam" id="3.40.50.200:FF:000006">
    <property type="entry name" value="Subtilisin-like protease SBT1.5"/>
    <property type="match status" value="1"/>
</dbReference>
<feature type="domain" description="Subtilisin-like protease fibronectin type-III" evidence="12">
    <location>
        <begin position="783"/>
        <end position="867"/>
    </location>
</feature>
<proteinExistence type="inferred from homology"/>
<evidence type="ECO:0000259" key="11">
    <source>
        <dbReference type="Pfam" id="PF05922"/>
    </source>
</evidence>
<keyword evidence="5 7" id="KW-0720">Serine protease</keyword>
<gene>
    <name evidence="13" type="ORF">FPE_LOCUS2619</name>
</gene>
<feature type="region of interest" description="Disordered" evidence="8">
    <location>
        <begin position="215"/>
        <end position="237"/>
    </location>
</feature>
<feature type="active site" description="Charge relay system" evidence="6 7">
    <location>
        <position position="151"/>
    </location>
</feature>
<evidence type="ECO:0000256" key="2">
    <source>
        <dbReference type="ARBA" id="ARBA00022670"/>
    </source>
</evidence>
<dbReference type="AlphaFoldDB" id="A0AAD2DK89"/>
<evidence type="ECO:0000256" key="7">
    <source>
        <dbReference type="PROSITE-ProRule" id="PRU01240"/>
    </source>
</evidence>
<dbReference type="InterPro" id="IPR000209">
    <property type="entry name" value="Peptidase_S8/S53_dom"/>
</dbReference>
<feature type="signal peptide" evidence="9">
    <location>
        <begin position="1"/>
        <end position="21"/>
    </location>
</feature>
<evidence type="ECO:0000256" key="8">
    <source>
        <dbReference type="SAM" id="MobiDB-lite"/>
    </source>
</evidence>
<feature type="chain" id="PRO_5042106676" evidence="9">
    <location>
        <begin position="22"/>
        <end position="885"/>
    </location>
</feature>
<evidence type="ECO:0000256" key="4">
    <source>
        <dbReference type="ARBA" id="ARBA00022801"/>
    </source>
</evidence>
<sequence length="885" mass="95963">MINYFSVIPFLLIFQILASSADQKQLQVYIVYLGEHSGTKTSQEIEEFYHSYLYSVKGTKEEAKNCLIYCYKSVINGFSALLSPEEASKLSEIDGVISVFHSHPTKIGLHTTRSWDFINLLEGIGDLTPPKGEELLRKASYGKNVIVGVLDTGVWPESESFNDNGMEPIPRSWKGKCKSGVGFNTSNCNRKLIGARYYLKSYEANFGPLDHRLDFRSPRDKNGHGTHTSSTIGGRRVPNASSLGGFASGTATGGAPLVRLAMYKVCWPIPGLTAAEGNTCLDDDVLAAFDDAIMDGVHVISVSMGGSTSRPYIQDPIAIGALHAVKRNIVVACSAGNSGPSSSSISNVAPWIITVGASSLDRIFSSPIVLGNDVIIEGESITPFKNMTYPLVYAGDVEIPGTTSNNTNGFCLPGTLSSNIVKGKAVFCRRGEVFQSLEVQRAGGIATVLGNRYDGRGVVSKPYLIPATVVFADKRIDVYNYIESNQNPNVTLIQPKTVVGTKPAPFMAPFTSRGPNVIEPNILKPDITAPGLNILAAWSEEAPPLNVPSDHRVVKYKIDSGTSMSCPHVAAVAALLKAIHPRWSSAAIRSAMMTTAKITNNMGKPITDSLGNIASPFEYGAGHVQPSKAADPGLVYDASYMDYLLFLCGSTRFLLDPFECPRGLPSPSNLNYPSLAIANLKKVVTVNRTVTNVGAENSSYSARINPPQGYSIKISPTTLHFRAMGEKRSFSITVKAESPGKKNEFAFVSVSYISWNELNYCIVSTRFLLDPFECPRGLPSPSNLNYPSLAIANLRKVVTVNRTVTNVGAENSSYSARINPPQGYSIKISPTTLHFRAMGEKRSFSITVKAKSPGKKNEFAFVSVSYISWNKLNYCIVKYSELLTQ</sequence>
<organism evidence="13 14">
    <name type="scientific">Fraxinus pennsylvanica</name>
    <dbReference type="NCBI Taxonomy" id="56036"/>
    <lineage>
        <taxon>Eukaryota</taxon>
        <taxon>Viridiplantae</taxon>
        <taxon>Streptophyta</taxon>
        <taxon>Embryophyta</taxon>
        <taxon>Tracheophyta</taxon>
        <taxon>Spermatophyta</taxon>
        <taxon>Magnoliopsida</taxon>
        <taxon>eudicotyledons</taxon>
        <taxon>Gunneridae</taxon>
        <taxon>Pentapetalae</taxon>
        <taxon>asterids</taxon>
        <taxon>lamiids</taxon>
        <taxon>Lamiales</taxon>
        <taxon>Oleaceae</taxon>
        <taxon>Oleeae</taxon>
        <taxon>Fraxinus</taxon>
    </lineage>
</organism>
<dbReference type="CDD" id="cd04852">
    <property type="entry name" value="Peptidases_S8_3"/>
    <property type="match status" value="1"/>
</dbReference>
<comment type="similarity">
    <text evidence="1 7">Belongs to the peptidase S8 family.</text>
</comment>
<dbReference type="Pfam" id="PF17766">
    <property type="entry name" value="fn3_6"/>
    <property type="match status" value="2"/>
</dbReference>
<feature type="active site" description="Charge relay system" evidence="6 7">
    <location>
        <position position="224"/>
    </location>
</feature>
<keyword evidence="14" id="KW-1185">Reference proteome</keyword>
<dbReference type="PANTHER" id="PTHR10795">
    <property type="entry name" value="PROPROTEIN CONVERTASE SUBTILISIN/KEXIN"/>
    <property type="match status" value="1"/>
</dbReference>
<dbReference type="InterPro" id="IPR015500">
    <property type="entry name" value="Peptidase_S8_subtilisin-rel"/>
</dbReference>
<dbReference type="GO" id="GO:0006508">
    <property type="term" value="P:proteolysis"/>
    <property type="evidence" value="ECO:0007669"/>
    <property type="project" value="UniProtKB-KW"/>
</dbReference>
<dbReference type="SUPFAM" id="SSF52743">
    <property type="entry name" value="Subtilisin-like"/>
    <property type="match status" value="1"/>
</dbReference>
<dbReference type="InterPro" id="IPR034197">
    <property type="entry name" value="Peptidases_S8_3"/>
</dbReference>